<comment type="subunit">
    <text evidence="10">Homodimer.</text>
</comment>
<feature type="binding site" evidence="11">
    <location>
        <position position="67"/>
    </location>
    <ligand>
        <name>substrate</name>
    </ligand>
</feature>
<keyword evidence="15" id="KW-1185">Reference proteome</keyword>
<dbReference type="InterPro" id="IPR036393">
    <property type="entry name" value="AceGlu_kinase-like_sf"/>
</dbReference>
<dbReference type="GO" id="GO:0102043">
    <property type="term" value="F:isopentenyl phosphate kinase activity"/>
    <property type="evidence" value="ECO:0007669"/>
    <property type="project" value="UniProtKB-EC"/>
</dbReference>
<evidence type="ECO:0000256" key="10">
    <source>
        <dbReference type="PIRNR" id="PIRNR016496"/>
    </source>
</evidence>
<evidence type="ECO:0000256" key="6">
    <source>
        <dbReference type="ARBA" id="ARBA00022777"/>
    </source>
</evidence>
<feature type="binding site" evidence="11">
    <location>
        <position position="63"/>
    </location>
    <ligand>
        <name>ATP</name>
        <dbReference type="ChEBI" id="CHEBI:30616"/>
    </ligand>
</feature>
<comment type="catalytic activity">
    <reaction evidence="9 10">
        <text>isopentenyl phosphate + ATP = isopentenyl diphosphate + ADP</text>
        <dbReference type="Rhea" id="RHEA:33963"/>
        <dbReference type="ChEBI" id="CHEBI:30616"/>
        <dbReference type="ChEBI" id="CHEBI:65078"/>
        <dbReference type="ChEBI" id="CHEBI:128769"/>
        <dbReference type="ChEBI" id="CHEBI:456216"/>
        <dbReference type="EC" id="2.7.4.26"/>
    </reaction>
</comment>
<evidence type="ECO:0000256" key="8">
    <source>
        <dbReference type="ARBA" id="ARBA00023229"/>
    </source>
</evidence>
<evidence type="ECO:0000256" key="12">
    <source>
        <dbReference type="PIRSR" id="PIRSR016496-2"/>
    </source>
</evidence>
<keyword evidence="8" id="KW-0414">Isoprene biosynthesis</keyword>
<evidence type="ECO:0000256" key="9">
    <source>
        <dbReference type="ARBA" id="ARBA00049063"/>
    </source>
</evidence>
<dbReference type="EMBL" id="QMDW01000009">
    <property type="protein sequence ID" value="RJX49675.1"/>
    <property type="molecule type" value="Genomic_DNA"/>
</dbReference>
<evidence type="ECO:0000256" key="1">
    <source>
        <dbReference type="ARBA" id="ARBA00010540"/>
    </source>
</evidence>
<keyword evidence="7 10" id="KW-0067">ATP-binding</keyword>
<dbReference type="AlphaFoldDB" id="A0A3A6QN69"/>
<dbReference type="SUPFAM" id="SSF53633">
    <property type="entry name" value="Carbamate kinase-like"/>
    <property type="match status" value="1"/>
</dbReference>
<dbReference type="GO" id="GO:0016301">
    <property type="term" value="F:kinase activity"/>
    <property type="evidence" value="ECO:0007669"/>
    <property type="project" value="UniProtKB-KW"/>
</dbReference>
<evidence type="ECO:0000313" key="15">
    <source>
        <dbReference type="Proteomes" id="UP000281564"/>
    </source>
</evidence>
<dbReference type="Gene3D" id="3.40.1160.10">
    <property type="entry name" value="Acetylglutamate kinase-like"/>
    <property type="match status" value="1"/>
</dbReference>
<evidence type="ECO:0000259" key="13">
    <source>
        <dbReference type="Pfam" id="PF00696"/>
    </source>
</evidence>
<feature type="binding site" evidence="11">
    <location>
        <begin position="14"/>
        <end position="18"/>
    </location>
    <ligand>
        <name>ATP</name>
        <dbReference type="ChEBI" id="CHEBI:30616"/>
    </ligand>
</feature>
<dbReference type="RefSeq" id="WP_120084569.1">
    <property type="nucleotide sequence ID" value="NZ_QMDW01000009.1"/>
</dbReference>
<keyword evidence="6 10" id="KW-0418">Kinase</keyword>
<name>A0A3A6QN69_9EURY</name>
<feature type="site" description="Transition state stabilizer" evidence="12">
    <location>
        <position position="23"/>
    </location>
</feature>
<organism evidence="14 15">
    <name type="scientific">Halonotius pteroides</name>
    <dbReference type="NCBI Taxonomy" id="268735"/>
    <lineage>
        <taxon>Archaea</taxon>
        <taxon>Methanobacteriati</taxon>
        <taxon>Methanobacteriota</taxon>
        <taxon>Stenosarchaea group</taxon>
        <taxon>Halobacteria</taxon>
        <taxon>Halobacteriales</taxon>
        <taxon>Haloferacaceae</taxon>
        <taxon>Halonotius</taxon>
    </lineage>
</organism>
<comment type="similarity">
    <text evidence="1 10">Belongs to the isopentenyl phosphate kinase family.</text>
</comment>
<evidence type="ECO:0000256" key="7">
    <source>
        <dbReference type="ARBA" id="ARBA00022840"/>
    </source>
</evidence>
<dbReference type="PANTHER" id="PTHR43654">
    <property type="entry name" value="GLUTAMATE 5-KINASE"/>
    <property type="match status" value="1"/>
</dbReference>
<dbReference type="InterPro" id="IPR024192">
    <property type="entry name" value="Fosfomycin_R_FomA-type"/>
</dbReference>
<feature type="binding site" evidence="11">
    <location>
        <position position="226"/>
    </location>
    <ligand>
        <name>ATP</name>
        <dbReference type="ChEBI" id="CHEBI:30616"/>
    </ligand>
</feature>
<feature type="binding site" evidence="11">
    <location>
        <position position="165"/>
    </location>
    <ligand>
        <name>substrate</name>
    </ligand>
</feature>
<dbReference type="PIRSF" id="PIRSF016496">
    <property type="entry name" value="Kin_FomA"/>
    <property type="match status" value="1"/>
</dbReference>
<evidence type="ECO:0000256" key="5">
    <source>
        <dbReference type="ARBA" id="ARBA00022741"/>
    </source>
</evidence>
<gene>
    <name evidence="14" type="ORF">DP106_08000</name>
</gene>
<protein>
    <recommendedName>
        <fullName evidence="3 10">Isopentenyl phosphate kinase</fullName>
        <shortName evidence="10">IPK</shortName>
        <ecNumber evidence="2 10">2.7.4.26</ecNumber>
    </recommendedName>
</protein>
<feature type="domain" description="Aspartate/glutamate/uridylate kinase" evidence="13">
    <location>
        <begin position="10"/>
        <end position="235"/>
    </location>
</feature>
<evidence type="ECO:0000256" key="11">
    <source>
        <dbReference type="PIRSR" id="PIRSR016496-1"/>
    </source>
</evidence>
<comment type="function">
    <text evidence="10">Catalyzes the phosphorylation of isopentenyl phosphate (IP) to isopentenyl diphosphate (IPP). Functions in an alternate mevalonate (MVA) pathway leading to IPP, a key precursor for the biosynthesis of isoprenoid compounds such as archaeal membrane lipids.</text>
</comment>
<dbReference type="GO" id="GO:0005524">
    <property type="term" value="F:ATP binding"/>
    <property type="evidence" value="ECO:0007669"/>
    <property type="project" value="UniProtKB-KW"/>
</dbReference>
<proteinExistence type="inferred from homology"/>
<comment type="caution">
    <text evidence="14">The sequence shown here is derived from an EMBL/GenBank/DDBJ whole genome shotgun (WGS) entry which is preliminary data.</text>
</comment>
<dbReference type="CDD" id="cd04241">
    <property type="entry name" value="AAK_FomA-like"/>
    <property type="match status" value="1"/>
</dbReference>
<feature type="binding site" evidence="11">
    <location>
        <position position="222"/>
    </location>
    <ligand>
        <name>ATP</name>
        <dbReference type="ChEBI" id="CHEBI:30616"/>
    </ligand>
</feature>
<sequence>MSDTSGSDNLTILKLGGSVITDKETPETVDNDALAAAVEAIAESAAINHESNEANLLIVHGGGSFGHVHASEHGVSTTEGTHDPAAVTAIHSAMKRLNGVVVDRLHAAGVAAVPVHPLSAVARDDDAAVSLPTAAVGGLRAEGFVPVLHGDVIAHAGEGVTVLSGDELVTGLAERLDAARVGLCSTVPGVLDSEGDVIDSITDFESVAAALGDSDSTDVSGGMAGKVEELLALARPARIFGPDAVGAFLAGDAPGTLIDGGSAD</sequence>
<reference evidence="14 15" key="1">
    <citation type="submission" date="2018-06" db="EMBL/GenBank/DDBJ databases">
        <title>Halonotius sp. F13-13 a new haloarchaeeon isolated from a solar saltern from Isla Cristina, Huelva, Spain.</title>
        <authorList>
            <person name="Duran-Viseras A."/>
            <person name="Sanchez-Porro C."/>
            <person name="Ventosa A."/>
        </authorList>
    </citation>
    <scope>NUCLEOTIDE SEQUENCE [LARGE SCALE GENOMIC DNA]</scope>
    <source>
        <strain evidence="14 15">CECT 7525</strain>
    </source>
</reference>
<dbReference type="PANTHER" id="PTHR43654:SF1">
    <property type="entry name" value="ISOPENTENYL PHOSPHATE KINASE"/>
    <property type="match status" value="1"/>
</dbReference>
<accession>A0A3A6QN69</accession>
<evidence type="ECO:0000256" key="4">
    <source>
        <dbReference type="ARBA" id="ARBA00022679"/>
    </source>
</evidence>
<evidence type="ECO:0000256" key="2">
    <source>
        <dbReference type="ARBA" id="ARBA00012908"/>
    </source>
</evidence>
<keyword evidence="5 10" id="KW-0547">Nucleotide-binding</keyword>
<evidence type="ECO:0000313" key="14">
    <source>
        <dbReference type="EMBL" id="RJX49675.1"/>
    </source>
</evidence>
<evidence type="ECO:0000256" key="3">
    <source>
        <dbReference type="ARBA" id="ARBA00017267"/>
    </source>
</evidence>
<dbReference type="NCBIfam" id="NF040647">
    <property type="entry name" value="IPPK_Arch"/>
    <property type="match status" value="1"/>
</dbReference>
<dbReference type="InterPro" id="IPR001048">
    <property type="entry name" value="Asp/Glu/Uridylate_kinase"/>
</dbReference>
<dbReference type="OrthoDB" id="15328at2157"/>
<dbReference type="GO" id="GO:0005829">
    <property type="term" value="C:cytosol"/>
    <property type="evidence" value="ECO:0007669"/>
    <property type="project" value="TreeGrafter"/>
</dbReference>
<keyword evidence="4 10" id="KW-0808">Transferase</keyword>
<dbReference type="Pfam" id="PF00696">
    <property type="entry name" value="AA_kinase"/>
    <property type="match status" value="1"/>
</dbReference>
<dbReference type="EC" id="2.7.4.26" evidence="2 10"/>
<feature type="binding site" evidence="11">
    <location>
        <position position="62"/>
    </location>
    <ligand>
        <name>substrate</name>
    </ligand>
</feature>
<dbReference type="GO" id="GO:0016114">
    <property type="term" value="P:terpenoid biosynthetic process"/>
    <property type="evidence" value="ECO:0007669"/>
    <property type="project" value="TreeGrafter"/>
</dbReference>
<dbReference type="Proteomes" id="UP000281564">
    <property type="component" value="Unassembled WGS sequence"/>
</dbReference>